<evidence type="ECO:0000256" key="12">
    <source>
        <dbReference type="PIRSR" id="PIRSR000178-1"/>
    </source>
</evidence>
<evidence type="ECO:0000256" key="10">
    <source>
        <dbReference type="ARBA" id="ARBA00023136"/>
    </source>
</evidence>
<reference evidence="14 15" key="2">
    <citation type="journal article" date="2016" name="Appl. Microbiol. Biotechnol.">
        <title>Mutations improving production and secretion of extracellular lipase by Burkholderia glumae PG1.</title>
        <authorList>
            <person name="Knapp A."/>
            <person name="Voget S."/>
            <person name="Gao R."/>
            <person name="Zaburannyi N."/>
            <person name="Krysciak D."/>
            <person name="Breuer M."/>
            <person name="Hauer B."/>
            <person name="Streit W.R."/>
            <person name="Muller R."/>
            <person name="Daniel R."/>
            <person name="Jaeger K.E."/>
        </authorList>
    </citation>
    <scope>NUCLEOTIDE SEQUENCE [LARGE SCALE GENOMIC DNA]</scope>
    <source>
        <strain evidence="14 15">PG1</strain>
    </source>
</reference>
<evidence type="ECO:0000256" key="13">
    <source>
        <dbReference type="SAM" id="Phobius"/>
    </source>
</evidence>
<evidence type="ECO:0000313" key="14">
    <source>
        <dbReference type="EMBL" id="AJK49886.1"/>
    </source>
</evidence>
<evidence type="ECO:0000256" key="6">
    <source>
        <dbReference type="ARBA" id="ARBA00022692"/>
    </source>
</evidence>
<dbReference type="Proteomes" id="UP000031838">
    <property type="component" value="Chromosome 2"/>
</dbReference>
<organism evidence="14 15">
    <name type="scientific">Burkholderia plantarii</name>
    <dbReference type="NCBI Taxonomy" id="41899"/>
    <lineage>
        <taxon>Bacteria</taxon>
        <taxon>Pseudomonadati</taxon>
        <taxon>Pseudomonadota</taxon>
        <taxon>Betaproteobacteria</taxon>
        <taxon>Burkholderiales</taxon>
        <taxon>Burkholderiaceae</taxon>
        <taxon>Burkholderia</taxon>
    </lineage>
</organism>
<dbReference type="NCBIfam" id="TIGR02970">
    <property type="entry name" value="succ_dehyd_cytB"/>
    <property type="match status" value="1"/>
</dbReference>
<feature type="transmembrane region" description="Helical" evidence="13">
    <location>
        <begin position="74"/>
        <end position="95"/>
    </location>
</feature>
<dbReference type="InterPro" id="IPR014314">
    <property type="entry name" value="Succ_DH_cytb556"/>
</dbReference>
<keyword evidence="8 13" id="KW-1133">Transmembrane helix</keyword>
<evidence type="ECO:0000313" key="15">
    <source>
        <dbReference type="Proteomes" id="UP000031838"/>
    </source>
</evidence>
<evidence type="ECO:0000256" key="1">
    <source>
        <dbReference type="ARBA" id="ARBA00004050"/>
    </source>
</evidence>
<dbReference type="KEGG" id="bpla:bpln_2g18970"/>
<evidence type="ECO:0000256" key="7">
    <source>
        <dbReference type="ARBA" id="ARBA00022723"/>
    </source>
</evidence>
<feature type="transmembrane region" description="Helical" evidence="13">
    <location>
        <begin position="116"/>
        <end position="135"/>
    </location>
</feature>
<dbReference type="KEGG" id="bgp:BGL_2c18200"/>
<evidence type="ECO:0000256" key="8">
    <source>
        <dbReference type="ARBA" id="ARBA00022989"/>
    </source>
</evidence>
<feature type="transmembrane region" description="Helical" evidence="13">
    <location>
        <begin position="34"/>
        <end position="54"/>
    </location>
</feature>
<comment type="cofactor">
    <cofactor evidence="12">
        <name>heme</name>
        <dbReference type="ChEBI" id="CHEBI:30413"/>
    </cofactor>
    <text evidence="12">The heme is bound between the two transmembrane subunits.</text>
</comment>
<comment type="subcellular location">
    <subcellularLocation>
        <location evidence="2">Membrane</location>
    </subcellularLocation>
</comment>
<gene>
    <name evidence="14" type="primary">sdhC</name>
    <name evidence="14" type="ORF">BGL_2c18200</name>
</gene>
<name>A0A0B6SCC9_BURPL</name>
<dbReference type="Gene3D" id="1.20.1300.10">
    <property type="entry name" value="Fumarate reductase/succinate dehydrogenase, transmembrane subunit"/>
    <property type="match status" value="1"/>
</dbReference>
<evidence type="ECO:0000256" key="9">
    <source>
        <dbReference type="ARBA" id="ARBA00023004"/>
    </source>
</evidence>
<dbReference type="GO" id="GO:0009055">
    <property type="term" value="F:electron transfer activity"/>
    <property type="evidence" value="ECO:0007669"/>
    <property type="project" value="InterPro"/>
</dbReference>
<keyword evidence="6 13" id="KW-0812">Transmembrane</keyword>
<dbReference type="SUPFAM" id="SSF81343">
    <property type="entry name" value="Fumarate reductase respiratory complex transmembrane subunits"/>
    <property type="match status" value="1"/>
</dbReference>
<comment type="subunit">
    <text evidence="11">Part of an enzyme complex containing four subunits: a flavoprotein, an iron-sulfur protein, plus two membrane-anchoring proteins, SdhC and SdhD. The complex can form homotrimers.</text>
</comment>
<keyword evidence="10 13" id="KW-0472">Membrane</keyword>
<dbReference type="Pfam" id="PF01127">
    <property type="entry name" value="Sdh_cyt"/>
    <property type="match status" value="1"/>
</dbReference>
<dbReference type="OrthoDB" id="9799441at2"/>
<dbReference type="HOGENOM" id="CLU_094691_2_0_4"/>
<dbReference type="PANTHER" id="PTHR10978:SF5">
    <property type="entry name" value="SUCCINATE DEHYDROGENASE CYTOCHROME B560 SUBUNIT, MITOCHONDRIAL"/>
    <property type="match status" value="1"/>
</dbReference>
<sequence length="138" mass="15430">MTEAVRKPRPEYRNIGIGDITLKYRLPLAGQLSIFHRVSGALLFLSLPFLLYLFDQSLTSELSFDVFKAFLSNIIVKLIVLVLSWAFLHHFCAGVRHLLMDVNHDAVTKEGGKRTAAIVFVVSLVLTLVVALKLFGAF</sequence>
<evidence type="ECO:0000256" key="5">
    <source>
        <dbReference type="ARBA" id="ARBA00022617"/>
    </source>
</evidence>
<keyword evidence="7 12" id="KW-0479">Metal-binding</keyword>
<protein>
    <recommendedName>
        <fullName evidence="4">Succinate dehydrogenase cytochrome b556 subunit</fullName>
    </recommendedName>
</protein>
<dbReference type="EMBL" id="CP002581">
    <property type="protein sequence ID" value="AJK49886.1"/>
    <property type="molecule type" value="Genomic_DNA"/>
</dbReference>
<dbReference type="PIRSF" id="PIRSF000178">
    <property type="entry name" value="SDH_cyt_b560"/>
    <property type="match status" value="1"/>
</dbReference>
<evidence type="ECO:0000256" key="2">
    <source>
        <dbReference type="ARBA" id="ARBA00004370"/>
    </source>
</evidence>
<dbReference type="InterPro" id="IPR034804">
    <property type="entry name" value="SQR/QFR_C/D"/>
</dbReference>
<dbReference type="RefSeq" id="WP_042628256.1">
    <property type="nucleotide sequence ID" value="NZ_BSTO01000021.1"/>
</dbReference>
<feature type="binding site" description="axial binding residue" evidence="12">
    <location>
        <position position="90"/>
    </location>
    <ligand>
        <name>heme</name>
        <dbReference type="ChEBI" id="CHEBI:30413"/>
        <note>ligand shared with second transmembrane subunit</note>
    </ligand>
    <ligandPart>
        <name>Fe</name>
        <dbReference type="ChEBI" id="CHEBI:18248"/>
    </ligandPart>
</feature>
<keyword evidence="5 12" id="KW-0349">Heme</keyword>
<evidence type="ECO:0000256" key="4">
    <source>
        <dbReference type="ARBA" id="ARBA00020076"/>
    </source>
</evidence>
<dbReference type="PANTHER" id="PTHR10978">
    <property type="entry name" value="SUCCINATE DEHYDROGENASE CYTOCHROME B560 SUBUNIT"/>
    <property type="match status" value="1"/>
</dbReference>
<dbReference type="GO" id="GO:0046872">
    <property type="term" value="F:metal ion binding"/>
    <property type="evidence" value="ECO:0007669"/>
    <property type="project" value="UniProtKB-KW"/>
</dbReference>
<dbReference type="CDD" id="cd03499">
    <property type="entry name" value="SQR_TypeC_SdhC"/>
    <property type="match status" value="1"/>
</dbReference>
<evidence type="ECO:0000256" key="11">
    <source>
        <dbReference type="ARBA" id="ARBA00025912"/>
    </source>
</evidence>
<keyword evidence="9 12" id="KW-0408">Iron</keyword>
<dbReference type="GO" id="GO:0005886">
    <property type="term" value="C:plasma membrane"/>
    <property type="evidence" value="ECO:0007669"/>
    <property type="project" value="TreeGrafter"/>
</dbReference>
<dbReference type="AlphaFoldDB" id="A0A0B6SCC9"/>
<accession>A0A0B6SCC9</accession>
<reference evidence="15" key="1">
    <citation type="submission" date="2011-03" db="EMBL/GenBank/DDBJ databases">
        <authorList>
            <person name="Voget S."/>
            <person name="Streit W.R."/>
            <person name="Jaeger K.E."/>
            <person name="Daniel R."/>
        </authorList>
    </citation>
    <scope>NUCLEOTIDE SEQUENCE [LARGE SCALE GENOMIC DNA]</scope>
    <source>
        <strain evidence="15">PG1</strain>
    </source>
</reference>
<dbReference type="GO" id="GO:0006099">
    <property type="term" value="P:tricarboxylic acid cycle"/>
    <property type="evidence" value="ECO:0007669"/>
    <property type="project" value="InterPro"/>
</dbReference>
<keyword evidence="15" id="KW-1185">Reference proteome</keyword>
<dbReference type="InterPro" id="IPR000701">
    <property type="entry name" value="SuccDH_FuR_B_TM-su"/>
</dbReference>
<comment type="function">
    <text evidence="1">Membrane-anchoring subunit of succinate dehydrogenase (SDH).</text>
</comment>
<comment type="similarity">
    <text evidence="3">Belongs to the cytochrome b560 family.</text>
</comment>
<evidence type="ECO:0000256" key="3">
    <source>
        <dbReference type="ARBA" id="ARBA00007244"/>
    </source>
</evidence>
<proteinExistence type="inferred from homology"/>